<dbReference type="PhylomeDB" id="A7SQ61"/>
<dbReference type="OMA" id="KGEKWID"/>
<dbReference type="STRING" id="45351.A7SQ61"/>
<dbReference type="EMBL" id="DS469741">
    <property type="protein sequence ID" value="EDO34170.1"/>
    <property type="molecule type" value="Genomic_DNA"/>
</dbReference>
<dbReference type="Proteomes" id="UP000001593">
    <property type="component" value="Unassembled WGS sequence"/>
</dbReference>
<dbReference type="AlphaFoldDB" id="A7SQ61"/>
<dbReference type="GO" id="GO:0016020">
    <property type="term" value="C:membrane"/>
    <property type="evidence" value="ECO:0000318"/>
    <property type="project" value="GO_Central"/>
</dbReference>
<protein>
    <recommendedName>
        <fullName evidence="3">PNPLA domain-containing protein</fullName>
    </recommendedName>
</protein>
<dbReference type="GO" id="GO:0019433">
    <property type="term" value="P:triglyceride catabolic process"/>
    <property type="evidence" value="ECO:0000318"/>
    <property type="project" value="GO_Central"/>
</dbReference>
<dbReference type="GO" id="GO:0005811">
    <property type="term" value="C:lipid droplet"/>
    <property type="evidence" value="ECO:0000318"/>
    <property type="project" value="GO_Central"/>
</dbReference>
<dbReference type="InParanoid" id="A7SQ61"/>
<dbReference type="Pfam" id="PF01734">
    <property type="entry name" value="Patatin"/>
    <property type="match status" value="1"/>
</dbReference>
<keyword evidence="5" id="KW-1185">Reference proteome</keyword>
<dbReference type="FunCoup" id="A7SQ61">
    <property type="interactions" value="5"/>
</dbReference>
<accession>A7SQ61</accession>
<evidence type="ECO:0000256" key="2">
    <source>
        <dbReference type="PROSITE-ProRule" id="PRU01161"/>
    </source>
</evidence>
<organism evidence="4 5">
    <name type="scientific">Nematostella vectensis</name>
    <name type="common">Starlet sea anemone</name>
    <dbReference type="NCBI Taxonomy" id="45351"/>
    <lineage>
        <taxon>Eukaryota</taxon>
        <taxon>Metazoa</taxon>
        <taxon>Cnidaria</taxon>
        <taxon>Anthozoa</taxon>
        <taxon>Hexacorallia</taxon>
        <taxon>Actiniaria</taxon>
        <taxon>Edwardsiidae</taxon>
        <taxon>Nematostella</taxon>
    </lineage>
</organism>
<keyword evidence="1 2" id="KW-0443">Lipid metabolism</keyword>
<dbReference type="GO" id="GO:0005737">
    <property type="term" value="C:cytoplasm"/>
    <property type="evidence" value="ECO:0000318"/>
    <property type="project" value="GO_Central"/>
</dbReference>
<feature type="active site" description="Proton acceptor" evidence="2">
    <location>
        <position position="159"/>
    </location>
</feature>
<keyword evidence="2" id="KW-0378">Hydrolase</keyword>
<evidence type="ECO:0000313" key="5">
    <source>
        <dbReference type="Proteomes" id="UP000001593"/>
    </source>
</evidence>
<gene>
    <name evidence="4" type="ORF">NEMVEDRAFT_v1g192317</name>
</gene>
<feature type="short sequence motif" description="DGA/G" evidence="2">
    <location>
        <begin position="159"/>
        <end position="161"/>
    </location>
</feature>
<dbReference type="KEGG" id="nve:5505440"/>
<feature type="domain" description="PNPLA" evidence="3">
    <location>
        <begin position="3"/>
        <end position="172"/>
    </location>
</feature>
<feature type="active site" description="Nucleophile" evidence="2">
    <location>
        <position position="40"/>
    </location>
</feature>
<reference evidence="4 5" key="1">
    <citation type="journal article" date="2007" name="Science">
        <title>Sea anemone genome reveals ancestral eumetazoan gene repertoire and genomic organization.</title>
        <authorList>
            <person name="Putnam N.H."/>
            <person name="Srivastava M."/>
            <person name="Hellsten U."/>
            <person name="Dirks B."/>
            <person name="Chapman J."/>
            <person name="Salamov A."/>
            <person name="Terry A."/>
            <person name="Shapiro H."/>
            <person name="Lindquist E."/>
            <person name="Kapitonov V.V."/>
            <person name="Jurka J."/>
            <person name="Genikhovich G."/>
            <person name="Grigoriev I.V."/>
            <person name="Lucas S.M."/>
            <person name="Steele R.E."/>
            <person name="Finnerty J.R."/>
            <person name="Technau U."/>
            <person name="Martindale M.Q."/>
            <person name="Rokhsar D.S."/>
        </authorList>
    </citation>
    <scope>NUCLEOTIDE SEQUENCE [LARGE SCALE GENOMIC DNA]</scope>
    <source>
        <strain evidence="5">CH2 X CH6</strain>
    </source>
</reference>
<dbReference type="SUPFAM" id="SSF52151">
    <property type="entry name" value="FabD/lysophospholipase-like"/>
    <property type="match status" value="1"/>
</dbReference>
<feature type="short sequence motif" description="GXSXG" evidence="2">
    <location>
        <begin position="38"/>
        <end position="42"/>
    </location>
</feature>
<dbReference type="HOGENOM" id="CLU_018371_4_0_1"/>
<dbReference type="PROSITE" id="PS51635">
    <property type="entry name" value="PNPLA"/>
    <property type="match status" value="1"/>
</dbReference>
<name>A7SQ61_NEMVE</name>
<sequence>MNLSFAGCGFLGVYHLGVAAGLSKSAPRFLKSIEAFAGASAGSLIAAALATSVPLEQCSHFVQDLAKEARKKPLGPINPEFDLIGYLRGGLEKFLPHDGHEMATGRLYVSVTRLKDNRNVLLSQYDSREFLIETLLASCFIPIYAGLKFPQFDGQKWYDGGFTDNLPRPPHGKTILVSPFSGDSDICPEDSSRVMAEFKWRNMSVSLNKDNAMRTQHILYPPNQQAFDKLYQAGYKDAVNYVTTKGLS</sequence>
<dbReference type="GO" id="GO:0004806">
    <property type="term" value="F:triacylglycerol lipase activity"/>
    <property type="evidence" value="ECO:0000318"/>
    <property type="project" value="GO_Central"/>
</dbReference>
<dbReference type="OrthoDB" id="197155at2759"/>
<proteinExistence type="predicted"/>
<dbReference type="InterPro" id="IPR016035">
    <property type="entry name" value="Acyl_Trfase/lysoPLipase"/>
</dbReference>
<dbReference type="InterPro" id="IPR002641">
    <property type="entry name" value="PNPLA_dom"/>
</dbReference>
<dbReference type="GO" id="GO:0055088">
    <property type="term" value="P:lipid homeostasis"/>
    <property type="evidence" value="ECO:0000318"/>
    <property type="project" value="GO_Central"/>
</dbReference>
<evidence type="ECO:0000313" key="4">
    <source>
        <dbReference type="EMBL" id="EDO34170.1"/>
    </source>
</evidence>
<dbReference type="PANTHER" id="PTHR12406:SF7">
    <property type="entry name" value="PATATIN-LIKE PHOSPHOLIPASE DOMAIN-CONTAINING PROTEIN 4"/>
    <property type="match status" value="1"/>
</dbReference>
<dbReference type="PANTHER" id="PTHR12406">
    <property type="entry name" value="CALCIUM-INDEPENDENT PHOSPHOLIPASE A2 IPLA2 -RELATED"/>
    <property type="match status" value="1"/>
</dbReference>
<evidence type="ECO:0000259" key="3">
    <source>
        <dbReference type="PROSITE" id="PS51635"/>
    </source>
</evidence>
<dbReference type="InterPro" id="IPR033562">
    <property type="entry name" value="PLPL"/>
</dbReference>
<dbReference type="Gene3D" id="3.40.1090.10">
    <property type="entry name" value="Cytosolic phospholipase A2 catalytic domain"/>
    <property type="match status" value="2"/>
</dbReference>
<dbReference type="eggNOG" id="KOG3773">
    <property type="taxonomic scope" value="Eukaryota"/>
</dbReference>
<feature type="short sequence motif" description="GXGXXG" evidence="2">
    <location>
        <begin position="7"/>
        <end position="12"/>
    </location>
</feature>
<keyword evidence="2" id="KW-0442">Lipid degradation</keyword>
<evidence type="ECO:0000256" key="1">
    <source>
        <dbReference type="ARBA" id="ARBA00023098"/>
    </source>
</evidence>